<dbReference type="InterPro" id="IPR055547">
    <property type="entry name" value="DUF7123"/>
</dbReference>
<accession>A0A1H8W718</accession>
<dbReference type="RefSeq" id="WP_092664541.1">
    <property type="nucleotide sequence ID" value="NZ_FOCX01000050.1"/>
</dbReference>
<protein>
    <recommendedName>
        <fullName evidence="1">DUF7123 domain-containing protein</fullName>
    </recommendedName>
</protein>
<name>A0A1H8W718_9EURY</name>
<dbReference type="EMBL" id="FOCX01000050">
    <property type="protein sequence ID" value="SEP23333.1"/>
    <property type="molecule type" value="Genomic_DNA"/>
</dbReference>
<evidence type="ECO:0000313" key="2">
    <source>
        <dbReference type="EMBL" id="SEP23333.1"/>
    </source>
</evidence>
<organism evidence="2 3">
    <name type="scientific">Halorientalis persicus</name>
    <dbReference type="NCBI Taxonomy" id="1367881"/>
    <lineage>
        <taxon>Archaea</taxon>
        <taxon>Methanobacteriati</taxon>
        <taxon>Methanobacteriota</taxon>
        <taxon>Stenosarchaea group</taxon>
        <taxon>Halobacteria</taxon>
        <taxon>Halobacteriales</taxon>
        <taxon>Haloarculaceae</taxon>
        <taxon>Halorientalis</taxon>
    </lineage>
</organism>
<dbReference type="Pfam" id="PF23438">
    <property type="entry name" value="DUF7123"/>
    <property type="match status" value="1"/>
</dbReference>
<dbReference type="OrthoDB" id="259485at2157"/>
<evidence type="ECO:0000259" key="1">
    <source>
        <dbReference type="Pfam" id="PF23438"/>
    </source>
</evidence>
<evidence type="ECO:0000313" key="3">
    <source>
        <dbReference type="Proteomes" id="UP000198775"/>
    </source>
</evidence>
<feature type="domain" description="DUF7123" evidence="1">
    <location>
        <begin position="11"/>
        <end position="77"/>
    </location>
</feature>
<gene>
    <name evidence="2" type="ORF">SAMN05216388_10508</name>
</gene>
<reference evidence="3" key="1">
    <citation type="submission" date="2016-10" db="EMBL/GenBank/DDBJ databases">
        <authorList>
            <person name="Varghese N."/>
            <person name="Submissions S."/>
        </authorList>
    </citation>
    <scope>NUCLEOTIDE SEQUENCE [LARGE SCALE GENOMIC DNA]</scope>
    <source>
        <strain evidence="3">IBRC-M 10043</strain>
    </source>
</reference>
<proteinExistence type="predicted"/>
<keyword evidence="3" id="KW-1185">Reference proteome</keyword>
<dbReference type="AlphaFoldDB" id="A0A1H8W718"/>
<dbReference type="Proteomes" id="UP000198775">
    <property type="component" value="Unassembled WGS sequence"/>
</dbReference>
<sequence length="79" mass="8982">MSALSKPDHPVANALKQYLREQIERGDQFFKSRDVASETEFTPSEIGAAFGKLEAESDELDIERWAYTNGTTWRVTQSE</sequence>